<gene>
    <name evidence="2" type="ordered locus">AHA_2063</name>
</gene>
<keyword evidence="1" id="KW-0472">Membrane</keyword>
<dbReference type="OrthoDB" id="7783943at2"/>
<dbReference type="AlphaFoldDB" id="A0KJZ2"/>
<feature type="transmembrane region" description="Helical" evidence="1">
    <location>
        <begin position="41"/>
        <end position="66"/>
    </location>
</feature>
<dbReference type="eggNOG" id="ENOG503375W">
    <property type="taxonomic scope" value="Bacteria"/>
</dbReference>
<dbReference type="PATRIC" id="fig|380703.7.peg.2074"/>
<feature type="transmembrane region" description="Helical" evidence="1">
    <location>
        <begin position="94"/>
        <end position="116"/>
    </location>
</feature>
<feature type="transmembrane region" description="Helical" evidence="1">
    <location>
        <begin position="661"/>
        <end position="684"/>
    </location>
</feature>
<evidence type="ECO:0000313" key="2">
    <source>
        <dbReference type="EMBL" id="ABK36196.1"/>
    </source>
</evidence>
<keyword evidence="1" id="KW-1133">Transmembrane helix</keyword>
<sequence length="821" mass="94633">MSSKPWFWKFLARLGKISFSFERSAYKIRSSASKTKGNTRILGSFIWGGVKGLFWVILWLAILMLVEHLTNNNLSSLPLLSEEDKKFNIDQLRLYAQLLTAIFSIYFATIGIILSAGYTRLRRDIIQMLTNEQVGSVYSRVLVFSAMFCLAATALPLFGLEPGLFVYVSGTILTLLSTLVLFPLGQRLFNFFDLNILVHSEILPNIVRHIEGASNHNNSISLANHHSKAARLGLEQLSYIDERVKSSNEGLEDNLPALTDDYTALLFHYLQRKHSIDQESYWFPRRRKHKQWFFADDTATSMALKMSSQQQLIEEKPDYQWLENEIIDRLAGHIELAFKIGDLDLALKLIARFSTRIPAYAARFQFDIGMQEIKRFKGIIEQAFASLNPMADDISMKAQIGIADIWAALGSNLCLETLRGIITFEKELKTFFEKDEWTEQSLRRLPASLQVDLAFIVERIEFEKMVEGKRLSKPKYVQQLAVQRLLQHYANVLPAVCDFYQSLLPDFVDSLSKLNMSESATQVVLASLHSHWKLPRWFDNITELLERYYEYEHYTQDQYKLPEINTAEMTQQLSSARDVAITRLGNGTMVRHIFEQKHNDELPDHFGQIYFELAEACISALEQNDISKLDKVLPTFMSLAILAADSRFVDPSLDVSNEFRFHLISTVINDLASVLGFAILYGAYFDNKKLSAGAIEKFDAWIEHVNDKQQYFKRMILLSNPHNFSMSTSPRDLIRINWKISFEQRARRDGFEVKMGMMRGKLHPNKIVREFLMTHSDASHLFFAKHVLPQLGPIDFEIDYRITNLTRRLQEEGKEVQNENI</sequence>
<proteinExistence type="predicted"/>
<name>A0KJZ2_AERHH</name>
<feature type="transmembrane region" description="Helical" evidence="1">
    <location>
        <begin position="137"/>
        <end position="158"/>
    </location>
</feature>
<evidence type="ECO:0000313" key="3">
    <source>
        <dbReference type="Proteomes" id="UP000000756"/>
    </source>
</evidence>
<protein>
    <recommendedName>
        <fullName evidence="4">DUF2254 domain-containing protein</fullName>
    </recommendedName>
</protein>
<reference evidence="2 3" key="1">
    <citation type="journal article" date="2006" name="J. Bacteriol.">
        <title>Genome sequence of Aeromonas hydrophila ATCC 7966T: jack of all trades.</title>
        <authorList>
            <person name="Seshadri R."/>
            <person name="Joseph S.W."/>
            <person name="Chopra A.K."/>
            <person name="Sha J."/>
            <person name="Shaw J."/>
            <person name="Graf J."/>
            <person name="Haft D."/>
            <person name="Wu M."/>
            <person name="Ren Q."/>
            <person name="Rosovitz M.J."/>
            <person name="Madupu R."/>
            <person name="Tallon L."/>
            <person name="Kim M."/>
            <person name="Jin S."/>
            <person name="Vuong H."/>
            <person name="Stine O.C."/>
            <person name="Ali A."/>
            <person name="Horneman A.J."/>
            <person name="Heidelberg J.F."/>
        </authorList>
    </citation>
    <scope>NUCLEOTIDE SEQUENCE [LARGE SCALE GENOMIC DNA]</scope>
    <source>
        <strain evidence="3">ATCC 7966 / DSM 30187 / BCRC 13018 / CCUG 14551 / JCM 1027 / KCTC 2358 / NCIMB 9240 / NCTC 8049</strain>
    </source>
</reference>
<accession>A0KJZ2</accession>
<dbReference type="Proteomes" id="UP000000756">
    <property type="component" value="Chromosome"/>
</dbReference>
<organism evidence="2 3">
    <name type="scientific">Aeromonas hydrophila subsp. hydrophila (strain ATCC 7966 / DSM 30187 / BCRC 13018 / CCUG 14551 / JCM 1027 / KCTC 2358 / NCIMB 9240 / NCTC 8049)</name>
    <dbReference type="NCBI Taxonomy" id="380703"/>
    <lineage>
        <taxon>Bacteria</taxon>
        <taxon>Pseudomonadati</taxon>
        <taxon>Pseudomonadota</taxon>
        <taxon>Gammaproteobacteria</taxon>
        <taxon>Aeromonadales</taxon>
        <taxon>Aeromonadaceae</taxon>
        <taxon>Aeromonas</taxon>
    </lineage>
</organism>
<feature type="transmembrane region" description="Helical" evidence="1">
    <location>
        <begin position="164"/>
        <end position="184"/>
    </location>
</feature>
<dbReference type="EnsemblBacteria" id="ABK36196">
    <property type="protein sequence ID" value="ABK36196"/>
    <property type="gene ID" value="AHA_2063"/>
</dbReference>
<dbReference type="EMBL" id="CP000462">
    <property type="protein sequence ID" value="ABK36196.1"/>
    <property type="molecule type" value="Genomic_DNA"/>
</dbReference>
<keyword evidence="1" id="KW-0812">Transmembrane</keyword>
<dbReference type="KEGG" id="aha:AHA_2063"/>
<evidence type="ECO:0000256" key="1">
    <source>
        <dbReference type="SAM" id="Phobius"/>
    </source>
</evidence>
<dbReference type="STRING" id="380703.AHA_2063"/>
<evidence type="ECO:0008006" key="4">
    <source>
        <dbReference type="Google" id="ProtNLM"/>
    </source>
</evidence>
<dbReference type="HOGENOM" id="CLU_360846_0_0_6"/>
<keyword evidence="3" id="KW-1185">Reference proteome</keyword>